<dbReference type="SUPFAM" id="SSF109854">
    <property type="entry name" value="DinB/YfiT-like putative metalloenzymes"/>
    <property type="match status" value="1"/>
</dbReference>
<organism evidence="1 2">
    <name type="scientific">Methylocella tundrae</name>
    <dbReference type="NCBI Taxonomy" id="227605"/>
    <lineage>
        <taxon>Bacteria</taxon>
        <taxon>Pseudomonadati</taxon>
        <taxon>Pseudomonadota</taxon>
        <taxon>Alphaproteobacteria</taxon>
        <taxon>Hyphomicrobiales</taxon>
        <taxon>Beijerinckiaceae</taxon>
        <taxon>Methylocella</taxon>
    </lineage>
</organism>
<dbReference type="Proteomes" id="UP000485880">
    <property type="component" value="Unassembled WGS sequence"/>
</dbReference>
<keyword evidence="2" id="KW-1185">Reference proteome</keyword>
<sequence>MAISLYDGSVNSYLQTLDAVNGFLDRGLSHCRNNNINPEEIVETRLFPDMRPFRFQIQSVVHHSVNAIEAIKSGLIGLPGERPLHDYAGLQGLINDARSALRKLTPEEINAREGADVIFKVGDSERLFTAEGFLMSFSLPNFHFHATTAYDILRMKGAPLGKRDYMGALRLKA</sequence>
<gene>
    <name evidence="1" type="ORF">MPC4_10255</name>
</gene>
<dbReference type="InterPro" id="IPR034660">
    <property type="entry name" value="DinB/YfiT-like"/>
</dbReference>
<comment type="caution">
    <text evidence="1">The sequence shown here is derived from an EMBL/GenBank/DDBJ whole genome shotgun (WGS) entry which is preliminary data.</text>
</comment>
<dbReference type="PANTHER" id="PTHR36922">
    <property type="entry name" value="BLL2446 PROTEIN"/>
    <property type="match status" value="1"/>
</dbReference>
<dbReference type="EMBL" id="CABFMQ020000001">
    <property type="protein sequence ID" value="VTZ48305.1"/>
    <property type="molecule type" value="Genomic_DNA"/>
</dbReference>
<dbReference type="RefSeq" id="WP_174510911.1">
    <property type="nucleotide sequence ID" value="NZ_CABFMQ020000001.1"/>
</dbReference>
<dbReference type="PANTHER" id="PTHR36922:SF1">
    <property type="entry name" value="DUF1993 DOMAIN-CONTAINING PROTEIN"/>
    <property type="match status" value="1"/>
</dbReference>
<dbReference type="AlphaFoldDB" id="A0A8B6M0R4"/>
<evidence type="ECO:0000313" key="2">
    <source>
        <dbReference type="Proteomes" id="UP000485880"/>
    </source>
</evidence>
<evidence type="ECO:0008006" key="3">
    <source>
        <dbReference type="Google" id="ProtNLM"/>
    </source>
</evidence>
<protein>
    <recommendedName>
        <fullName evidence="3">DUF1993 domain-containing protein</fullName>
    </recommendedName>
</protein>
<name>A0A8B6M0R4_METTU</name>
<dbReference type="Pfam" id="PF09351">
    <property type="entry name" value="DUF1993"/>
    <property type="match status" value="1"/>
</dbReference>
<dbReference type="InterPro" id="IPR018531">
    <property type="entry name" value="DUF1993"/>
</dbReference>
<dbReference type="Gene3D" id="1.20.120.450">
    <property type="entry name" value="dinb family like domain"/>
    <property type="match status" value="1"/>
</dbReference>
<proteinExistence type="predicted"/>
<evidence type="ECO:0000313" key="1">
    <source>
        <dbReference type="EMBL" id="VTZ48305.1"/>
    </source>
</evidence>
<accession>A0A8B6M0R4</accession>
<reference evidence="1 2" key="1">
    <citation type="submission" date="2019-05" db="EMBL/GenBank/DDBJ databases">
        <authorList>
            <person name="Farhan Ul Haque M."/>
        </authorList>
    </citation>
    <scope>NUCLEOTIDE SEQUENCE [LARGE SCALE GENOMIC DNA]</scope>
    <source>
        <strain evidence="1">2</strain>
    </source>
</reference>